<dbReference type="GeneID" id="95389872"/>
<dbReference type="Proteomes" id="UP000579945">
    <property type="component" value="Unassembled WGS sequence"/>
</dbReference>
<dbReference type="RefSeq" id="WP_183648349.1">
    <property type="nucleotide sequence ID" value="NZ_JACIBV010000001.1"/>
</dbReference>
<evidence type="ECO:0000313" key="1">
    <source>
        <dbReference type="EMBL" id="MBB3727582.1"/>
    </source>
</evidence>
<comment type="caution">
    <text evidence="1">The sequence shown here is derived from an EMBL/GenBank/DDBJ whole genome shotgun (WGS) entry which is preliminary data.</text>
</comment>
<sequence length="75" mass="7576">MKILYGTLALIVLAQALSGGLVGRAAPVEVAWPAPPPAHDGIASTGRCHLLLAEGGRDGLAVRVQDGPGLPASRQ</sequence>
<organism evidence="1 2">
    <name type="scientific">Nonomuraea dietziae</name>
    <dbReference type="NCBI Taxonomy" id="65515"/>
    <lineage>
        <taxon>Bacteria</taxon>
        <taxon>Bacillati</taxon>
        <taxon>Actinomycetota</taxon>
        <taxon>Actinomycetes</taxon>
        <taxon>Streptosporangiales</taxon>
        <taxon>Streptosporangiaceae</taxon>
        <taxon>Nonomuraea</taxon>
    </lineage>
</organism>
<dbReference type="EMBL" id="JACIBV010000001">
    <property type="protein sequence ID" value="MBB3727582.1"/>
    <property type="molecule type" value="Genomic_DNA"/>
</dbReference>
<dbReference type="AlphaFoldDB" id="A0A7W5YNK9"/>
<gene>
    <name evidence="1" type="ORF">FHR33_003442</name>
</gene>
<keyword evidence="2" id="KW-1185">Reference proteome</keyword>
<evidence type="ECO:0000313" key="2">
    <source>
        <dbReference type="Proteomes" id="UP000579945"/>
    </source>
</evidence>
<accession>A0A7W5YNK9</accession>
<proteinExistence type="predicted"/>
<reference evidence="1 2" key="1">
    <citation type="submission" date="2020-08" db="EMBL/GenBank/DDBJ databases">
        <title>Sequencing the genomes of 1000 actinobacteria strains.</title>
        <authorList>
            <person name="Klenk H.-P."/>
        </authorList>
    </citation>
    <scope>NUCLEOTIDE SEQUENCE [LARGE SCALE GENOMIC DNA]</scope>
    <source>
        <strain evidence="1 2">DSM 44320</strain>
    </source>
</reference>
<protein>
    <submittedName>
        <fullName evidence="1">Uncharacterized protein</fullName>
    </submittedName>
</protein>
<name>A0A7W5YNK9_9ACTN</name>